<name>A0A538UEJ0_UNCEI</name>
<keyword evidence="5" id="KW-1003">Cell membrane</keyword>
<dbReference type="GO" id="GO:0005886">
    <property type="term" value="C:plasma membrane"/>
    <property type="evidence" value="ECO:0007669"/>
    <property type="project" value="UniProtKB-SubCell"/>
</dbReference>
<reference evidence="6 7" key="1">
    <citation type="journal article" date="2019" name="Nat. Microbiol.">
        <title>Mediterranean grassland soil C-N compound turnover is dependent on rainfall and depth, and is mediated by genomically divergent microorganisms.</title>
        <authorList>
            <person name="Diamond S."/>
            <person name="Andeer P.F."/>
            <person name="Li Z."/>
            <person name="Crits-Christoph A."/>
            <person name="Burstein D."/>
            <person name="Anantharaman K."/>
            <person name="Lane K.R."/>
            <person name="Thomas B.C."/>
            <person name="Pan C."/>
            <person name="Northen T.R."/>
            <person name="Banfield J.F."/>
        </authorList>
    </citation>
    <scope>NUCLEOTIDE SEQUENCE [LARGE SCALE GENOMIC DNA]</scope>
    <source>
        <strain evidence="6">WS_11</strain>
    </source>
</reference>
<dbReference type="PANTHER" id="PTHR43701:SF5">
    <property type="entry name" value="MEMBRANE TRANSPORTER PROTEIN-RELATED"/>
    <property type="match status" value="1"/>
</dbReference>
<feature type="transmembrane region" description="Helical" evidence="5">
    <location>
        <begin position="106"/>
        <end position="130"/>
    </location>
</feature>
<dbReference type="Proteomes" id="UP000319771">
    <property type="component" value="Unassembled WGS sequence"/>
</dbReference>
<accession>A0A538UEJ0</accession>
<dbReference type="Pfam" id="PF01925">
    <property type="entry name" value="TauE"/>
    <property type="match status" value="1"/>
</dbReference>
<evidence type="ECO:0000256" key="1">
    <source>
        <dbReference type="ARBA" id="ARBA00004141"/>
    </source>
</evidence>
<feature type="transmembrane region" description="Helical" evidence="5">
    <location>
        <begin position="151"/>
        <end position="184"/>
    </location>
</feature>
<dbReference type="InterPro" id="IPR051598">
    <property type="entry name" value="TSUP/Inactive_protease-like"/>
</dbReference>
<keyword evidence="3 5" id="KW-1133">Transmembrane helix</keyword>
<feature type="transmembrane region" description="Helical" evidence="5">
    <location>
        <begin position="7"/>
        <end position="38"/>
    </location>
</feature>
<feature type="transmembrane region" description="Helical" evidence="5">
    <location>
        <begin position="78"/>
        <end position="94"/>
    </location>
</feature>
<evidence type="ECO:0000313" key="7">
    <source>
        <dbReference type="Proteomes" id="UP000319771"/>
    </source>
</evidence>
<dbReference type="EMBL" id="VBPB01000003">
    <property type="protein sequence ID" value="TMQ74304.1"/>
    <property type="molecule type" value="Genomic_DNA"/>
</dbReference>
<feature type="transmembrane region" description="Helical" evidence="5">
    <location>
        <begin position="190"/>
        <end position="212"/>
    </location>
</feature>
<comment type="subcellular location">
    <subcellularLocation>
        <location evidence="5">Cell membrane</location>
        <topology evidence="5">Multi-pass membrane protein</topology>
    </subcellularLocation>
    <subcellularLocation>
        <location evidence="1">Membrane</location>
        <topology evidence="1">Multi-pass membrane protein</topology>
    </subcellularLocation>
</comment>
<evidence type="ECO:0000313" key="6">
    <source>
        <dbReference type="EMBL" id="TMQ74304.1"/>
    </source>
</evidence>
<dbReference type="AlphaFoldDB" id="A0A538UEJ0"/>
<comment type="caution">
    <text evidence="6">The sequence shown here is derived from an EMBL/GenBank/DDBJ whole genome shotgun (WGS) entry which is preliminary data.</text>
</comment>
<evidence type="ECO:0000256" key="5">
    <source>
        <dbReference type="RuleBase" id="RU363041"/>
    </source>
</evidence>
<organism evidence="6 7">
    <name type="scientific">Eiseniibacteriota bacterium</name>
    <dbReference type="NCBI Taxonomy" id="2212470"/>
    <lineage>
        <taxon>Bacteria</taxon>
        <taxon>Candidatus Eiseniibacteriota</taxon>
    </lineage>
</organism>
<dbReference type="InterPro" id="IPR002781">
    <property type="entry name" value="TM_pro_TauE-like"/>
</dbReference>
<protein>
    <recommendedName>
        <fullName evidence="5">Probable membrane transporter protein</fullName>
    </recommendedName>
</protein>
<sequence>MSPIQSLGLVLAGLAIGALGTLIGAGGGFILVPLLAILYPRERAAILTATSLAVACANATSGSFAYARRRRVDFRSGLIFALAGLPGAILGAFATRSLDRAVFDPLLGTVLILGAGFILFRAQVAPGPVATAGARRLVERDGTVHAYTPRLGLGIVLSAIVGFVSSLLGIGGGIIHVPIMVYALGFPTHIATATSHFVLALLALAGVLVHGFTGNLTPGLARTVPLVVGVLAGAPFGAWLSSRLHGRWILRGLAIALASVGVRLLLFR</sequence>
<keyword evidence="2 5" id="KW-0812">Transmembrane</keyword>
<evidence type="ECO:0000256" key="4">
    <source>
        <dbReference type="ARBA" id="ARBA00023136"/>
    </source>
</evidence>
<dbReference type="PANTHER" id="PTHR43701">
    <property type="entry name" value="MEMBRANE TRANSPORTER PROTEIN MJ0441-RELATED"/>
    <property type="match status" value="1"/>
</dbReference>
<feature type="transmembrane region" description="Helical" evidence="5">
    <location>
        <begin position="248"/>
        <end position="266"/>
    </location>
</feature>
<evidence type="ECO:0000256" key="2">
    <source>
        <dbReference type="ARBA" id="ARBA00022692"/>
    </source>
</evidence>
<evidence type="ECO:0000256" key="3">
    <source>
        <dbReference type="ARBA" id="ARBA00022989"/>
    </source>
</evidence>
<comment type="similarity">
    <text evidence="5">Belongs to the 4-toluene sulfonate uptake permease (TSUP) (TC 2.A.102) family.</text>
</comment>
<keyword evidence="4 5" id="KW-0472">Membrane</keyword>
<feature type="transmembrane region" description="Helical" evidence="5">
    <location>
        <begin position="44"/>
        <end position="66"/>
    </location>
</feature>
<gene>
    <name evidence="6" type="ORF">E6K81_00285</name>
</gene>
<proteinExistence type="inferred from homology"/>
<feature type="transmembrane region" description="Helical" evidence="5">
    <location>
        <begin position="224"/>
        <end position="242"/>
    </location>
</feature>